<comment type="similarity">
    <text evidence="1">Belongs to the beta-lactamase family.</text>
</comment>
<keyword evidence="4" id="KW-0378">Hydrolase</keyword>
<dbReference type="Gene3D" id="3.40.710.10">
    <property type="entry name" value="DD-peptidase/beta-lactamase superfamily"/>
    <property type="match status" value="1"/>
</dbReference>
<feature type="domain" description="Beta-lactamase-related" evidence="3">
    <location>
        <begin position="148"/>
        <end position="462"/>
    </location>
</feature>
<gene>
    <name evidence="4" type="ORF">GFH32_13425</name>
</gene>
<dbReference type="InterPro" id="IPR001466">
    <property type="entry name" value="Beta-lactam-related"/>
</dbReference>
<organism evidence="4 5">
    <name type="scientific">Sphingobacterium zhuxiongii</name>
    <dbReference type="NCBI Taxonomy" id="2662364"/>
    <lineage>
        <taxon>Bacteria</taxon>
        <taxon>Pseudomonadati</taxon>
        <taxon>Bacteroidota</taxon>
        <taxon>Sphingobacteriia</taxon>
        <taxon>Sphingobacteriales</taxon>
        <taxon>Sphingobacteriaceae</taxon>
        <taxon>Sphingobacterium</taxon>
    </lineage>
</organism>
<dbReference type="SUPFAM" id="SSF56601">
    <property type="entry name" value="beta-lactamase/transpeptidase-like"/>
    <property type="match status" value="1"/>
</dbReference>
<feature type="chain" id="PRO_5025047518" evidence="2">
    <location>
        <begin position="25"/>
        <end position="478"/>
    </location>
</feature>
<name>A0A5Q0QAU3_9SPHI</name>
<reference evidence="4 5" key="1">
    <citation type="submission" date="2019-10" db="EMBL/GenBank/DDBJ databases">
        <authorList>
            <person name="Dong K."/>
        </authorList>
    </citation>
    <scope>NUCLEOTIDE SEQUENCE [LARGE SCALE GENOMIC DNA]</scope>
    <source>
        <strain evidence="5">dk4302</strain>
    </source>
</reference>
<accession>A0A5Q0QAU3</accession>
<dbReference type="PANTHER" id="PTHR22935">
    <property type="entry name" value="PENICILLIN-BINDING PROTEIN"/>
    <property type="match status" value="1"/>
</dbReference>
<dbReference type="Proteomes" id="UP000326921">
    <property type="component" value="Chromosome"/>
</dbReference>
<evidence type="ECO:0000259" key="3">
    <source>
        <dbReference type="Pfam" id="PF00144"/>
    </source>
</evidence>
<evidence type="ECO:0000256" key="2">
    <source>
        <dbReference type="SAM" id="SignalP"/>
    </source>
</evidence>
<protein>
    <submittedName>
        <fullName evidence="4">Serine hydrolase</fullName>
    </submittedName>
</protein>
<dbReference type="InterPro" id="IPR051478">
    <property type="entry name" value="Beta-lactamase-like_AB/R"/>
</dbReference>
<dbReference type="PANTHER" id="PTHR22935:SF95">
    <property type="entry name" value="BETA-LACTAMASE-LIKE 1-RELATED"/>
    <property type="match status" value="1"/>
</dbReference>
<dbReference type="EMBL" id="CP045652">
    <property type="protein sequence ID" value="QGA27247.1"/>
    <property type="molecule type" value="Genomic_DNA"/>
</dbReference>
<dbReference type="Pfam" id="PF00144">
    <property type="entry name" value="Beta-lactamase"/>
    <property type="match status" value="1"/>
</dbReference>
<dbReference type="KEGG" id="sphe:GFH32_13425"/>
<sequence>MTIKQISLCIGMMFLLLHTVFAQSEDERKNRAVYNRIEFLINTQQADSIYALAAPSFQEAISKEAFVSTSTKLFSLGKIENSTLEKYSAGVALYRVSFASAEMGLSLAIDSTMKYTGLMFQPIDAKQGPKKETVIAQVETKNPLDFFVDSLARSYAEQQNAQSLAIAVIHKNKLNKFFYGETAKGNNTLPDGNTLYEIGSVTKTITASLLADLVNKGSISLDDTITRFLPDSVAMNPALQKITFKTLANHTSGLPRLADNADKVAKFNPADPYAVYDRKALFSFLKHVKPLRAPEEEFEYSNVGYGLLGELISIISKKPYMQLLKEQMLVPLEMSNTTDKIDLKNKNIAKPYNKNGEEVPHWNFQALVGAGGLKSSLDDLLRYTIAQLTFPETDIQRAMHLTKQFTYFIPPNTDIGLAWRMNMIDDQIYFHHTGATGGYNSFVGFVPDEKAVVIMLANSELSVGDIGKKLLEKVLTTK</sequence>
<dbReference type="GO" id="GO:0016787">
    <property type="term" value="F:hydrolase activity"/>
    <property type="evidence" value="ECO:0007669"/>
    <property type="project" value="UniProtKB-KW"/>
</dbReference>
<proteinExistence type="inferred from homology"/>
<keyword evidence="5" id="KW-1185">Reference proteome</keyword>
<dbReference type="RefSeq" id="WP_153512086.1">
    <property type="nucleotide sequence ID" value="NZ_CP045652.1"/>
</dbReference>
<keyword evidence="2" id="KW-0732">Signal</keyword>
<evidence type="ECO:0000256" key="1">
    <source>
        <dbReference type="ARBA" id="ARBA00038473"/>
    </source>
</evidence>
<evidence type="ECO:0000313" key="4">
    <source>
        <dbReference type="EMBL" id="QGA27247.1"/>
    </source>
</evidence>
<dbReference type="InterPro" id="IPR012338">
    <property type="entry name" value="Beta-lactam/transpept-like"/>
</dbReference>
<evidence type="ECO:0000313" key="5">
    <source>
        <dbReference type="Proteomes" id="UP000326921"/>
    </source>
</evidence>
<feature type="signal peptide" evidence="2">
    <location>
        <begin position="1"/>
        <end position="24"/>
    </location>
</feature>
<dbReference type="AlphaFoldDB" id="A0A5Q0QAU3"/>